<sequence>MKGRTRSLWRDTNAAVAPTVGLSLFVLIGAGGIAFDYARMATLDTELQNAADQAALAAASQLDGRAGACARAAAAAAALIQNETRFSNDGAGLNIAVATTGESACDATGAVRFYQSYNNTTDAYGAASDADDNANVVEINVTARRLDFALTPLVGSFGSGDINASATASLQSAVCKVPPLMMCNPDETSTNLDFNVANYIGKGLRLVQGGSTGGAWKPGNFGYLETGLGPGANVLEYALGANTPPGPCFGLSGVTTKTGLQTSVTDAINTRFDIYENGLTNSCAESTGNCSPGINARKDVVHTAFPTTPSTGNGNSGPNCGLETGNDPWQKPVRPYLPDPTTRTMATNPSSMGHPRDICHAISVDGDCGTTEISRRFGDGNWDRDMYFEVNHAALTAAQTGGDWKLIPSLRTFVTNSGAADADGINGTSALELASYLPNISRYQIYLWEASDATLRASYQTSTGGGPGNSGGPLYNFAEPKCAAGLAPTATRLDRRVTAVAVINCEAQGVNGKEKGVPVEKWVEVFIVQPSLNRDRTAASDLYVEPIREVDAGGNDVQSAQVIRRDTPLLLR</sequence>
<evidence type="ECO:0000313" key="2">
    <source>
        <dbReference type="EMBL" id="MCM8557963.1"/>
    </source>
</evidence>
<gene>
    <name evidence="2" type="ORF">NDO55_09035</name>
</gene>
<keyword evidence="1" id="KW-1133">Transmembrane helix</keyword>
<dbReference type="Proteomes" id="UP001155128">
    <property type="component" value="Unassembled WGS sequence"/>
</dbReference>
<dbReference type="RefSeq" id="WP_252114485.1">
    <property type="nucleotide sequence ID" value="NZ_JAMSHT010000001.1"/>
</dbReference>
<evidence type="ECO:0000313" key="3">
    <source>
        <dbReference type="Proteomes" id="UP001155128"/>
    </source>
</evidence>
<keyword evidence="1" id="KW-0472">Membrane</keyword>
<organism evidence="2 3">
    <name type="scientific">Sphingomicrobium sediminis</name>
    <dbReference type="NCBI Taxonomy" id="2950949"/>
    <lineage>
        <taxon>Bacteria</taxon>
        <taxon>Pseudomonadati</taxon>
        <taxon>Pseudomonadota</taxon>
        <taxon>Alphaproteobacteria</taxon>
        <taxon>Sphingomonadales</taxon>
        <taxon>Sphingomonadaceae</taxon>
        <taxon>Sphingomicrobium</taxon>
    </lineage>
</organism>
<name>A0A9X2J266_9SPHN</name>
<dbReference type="AlphaFoldDB" id="A0A9X2J266"/>
<keyword evidence="1" id="KW-0812">Transmembrane</keyword>
<dbReference type="EMBL" id="JAMSHT010000001">
    <property type="protein sequence ID" value="MCM8557963.1"/>
    <property type="molecule type" value="Genomic_DNA"/>
</dbReference>
<proteinExistence type="predicted"/>
<feature type="transmembrane region" description="Helical" evidence="1">
    <location>
        <begin position="12"/>
        <end position="35"/>
    </location>
</feature>
<comment type="caution">
    <text evidence="2">The sequence shown here is derived from an EMBL/GenBank/DDBJ whole genome shotgun (WGS) entry which is preliminary data.</text>
</comment>
<reference evidence="2" key="1">
    <citation type="submission" date="2022-06" db="EMBL/GenBank/DDBJ databases">
        <title>Sphingomicrobium sedimins sp. nov., a marine bacterium isolated from tidal flat.</title>
        <authorList>
            <person name="Kim C.-H."/>
            <person name="Yoo Y."/>
            <person name="Kim J.-J."/>
        </authorList>
    </citation>
    <scope>NUCLEOTIDE SEQUENCE</scope>
    <source>
        <strain evidence="2">GRR-S6-50</strain>
    </source>
</reference>
<evidence type="ECO:0000256" key="1">
    <source>
        <dbReference type="SAM" id="Phobius"/>
    </source>
</evidence>
<accession>A0A9X2J266</accession>
<protein>
    <submittedName>
        <fullName evidence="2">Pilus assembly protein TadG-related protein</fullName>
    </submittedName>
</protein>
<keyword evidence="3" id="KW-1185">Reference proteome</keyword>